<dbReference type="InterPro" id="IPR039537">
    <property type="entry name" value="Retrotran_Ty1/copia-like"/>
</dbReference>
<dbReference type="GO" id="GO:0003676">
    <property type="term" value="F:nucleic acid binding"/>
    <property type="evidence" value="ECO:0007669"/>
    <property type="project" value="InterPro"/>
</dbReference>
<feature type="region of interest" description="Disordered" evidence="3">
    <location>
        <begin position="331"/>
        <end position="355"/>
    </location>
</feature>
<evidence type="ECO:0000256" key="3">
    <source>
        <dbReference type="SAM" id="MobiDB-lite"/>
    </source>
</evidence>
<evidence type="ECO:0000259" key="4">
    <source>
        <dbReference type="PROSITE" id="PS50994"/>
    </source>
</evidence>
<evidence type="ECO:0000313" key="5">
    <source>
        <dbReference type="EMBL" id="GEU71951.1"/>
    </source>
</evidence>
<dbReference type="GO" id="GO:0046872">
    <property type="term" value="F:metal ion binding"/>
    <property type="evidence" value="ECO:0007669"/>
    <property type="project" value="UniProtKB-KW"/>
</dbReference>
<dbReference type="Pfam" id="PF07727">
    <property type="entry name" value="RVT_2"/>
    <property type="match status" value="2"/>
</dbReference>
<evidence type="ECO:0000256" key="1">
    <source>
        <dbReference type="ARBA" id="ARBA00022723"/>
    </source>
</evidence>
<dbReference type="EMBL" id="BKCJ010006401">
    <property type="protein sequence ID" value="GEU71951.1"/>
    <property type="molecule type" value="Genomic_DNA"/>
</dbReference>
<dbReference type="InterPro" id="IPR036397">
    <property type="entry name" value="RNaseH_sf"/>
</dbReference>
<gene>
    <name evidence="5" type="ORF">Tci_043929</name>
</gene>
<sequence length="1340" mass="150239">MMCQGVRKEIQTKGVIGDPIHFDTLGDMQEFVKMLLSIVTRKSMKLERVLNLLNHVILKSKVRCLNSNRGNWPTPTIQRWLAQLLHSPEVENWWITVSFSSHFKNVQESRISKRSSFGLNRYVLSFNANCKPIRVNPWSIKGSIRQSLSGFGLYPRLLTPYSSLRDKDLQESNDPQVMRIEQYFLMTDYSLWGVILIGDSHIPTKVIDGVVQPVARTTVEQRLARNNELKARGTLLMALPDKHQLKFNIHKDVKTFMEEKSTNESVSVVASVSAVSTKVHVSSLSNVDNLSDAVIYSFFASQSKSPQLDNDDLKQIDAEEEPTNYALMEFTSSSSSSSDNEFSSASDVSMPTSPIYDRYKSEEGYHAVPPPYTGTFIPPKLDLVFHDAPIVNKTTPIAFNVELSTTKPNQNLSQSNRPSPLSLKTGSLTQKMNMRALSPIIEDWVSDSEDEYEGKPMPIQKAPSFVQTSKPVKPRRPSVKPVKHPIPAANLKPNIPKPKGYGNSKNRKASVLTRSRLIPLTTATLVNIVVPQTNVTRIRPAKTVVTMPPSPLKRPINLRPSPLASNFPPKVTTVKAPKVNVVKGVQGNWGNPQHALKDKGVIDNGYSRHMIGNISYLFDLKEINGGYVAFGENPKGGKITGKDTECIVLSFDFKFPDENHVMLTVPRENNIYNVDLKNIVPSGDLTCLFAKATLDESDNGTEFKNQDLNQLCGMKRIKIEVSVARTPQQNGIAETKNRTLIEAARTMLVDSLLPIPFWAEAVNTACYVQNKVLVTKPHNMIPYELLLSRTPSIGFMRPFGCPMTILNTLDPLGSRPTWLFDIETLSKSMNYQPVSAVKEPEFEVKKPEFVIHVSPSNSAKTKKHDDKNTREAKALNTFSATGPSNTAVSLNFDLSGKSSYVDTSQYPDDPNMPALEDITYSDDEEDVGAEADFSNLEQVYLSMTRMVKEQGGLTQINNDDFYTCMFACFLSQEEPKRVHQALKDPSWIEAMQEEFLQFKMEKEEGIDYEEVFAPIARIEAIRLFLAYASFMGFMVYQMDVKSAFLYGTIKEEVYVCQSLGIENPNYSDKVYKVVKTVVTTSSTKAEYIATANLCKAFEKLMKDKFQMSLMGELTFFLGLQVKQKQDGIIISQDKYVAKILRKFRLTDGKSTSTPIDTEKPLLKDPDGEDMDTNDVVRLQSLIDRKKVLLTKDTVHQAFHLDDAESNDYFPMRRYLLSWQGWGWNEFSSSIASAIICLATGGKFNFSKYIFDNLVRNVDSSSKFYMYPRFLQLMISAQVGDLSSHTTKYTSFALTQKQAADDVNDVVADDVIVDDVVDVVAHAAAEPTSPSPTPTTTPLPS</sequence>
<dbReference type="InterPro" id="IPR001584">
    <property type="entry name" value="Integrase_cat-core"/>
</dbReference>
<feature type="compositionally biased region" description="Basic residues" evidence="3">
    <location>
        <begin position="472"/>
        <end position="483"/>
    </location>
</feature>
<accession>A0A6L2MDB6</accession>
<dbReference type="InterPro" id="IPR013103">
    <property type="entry name" value="RVT_2"/>
</dbReference>
<protein>
    <recommendedName>
        <fullName evidence="4">Integrase catalytic domain-containing protein</fullName>
    </recommendedName>
</protein>
<keyword evidence="2" id="KW-0378">Hydrolase</keyword>
<feature type="compositionally biased region" description="Low complexity" evidence="3">
    <location>
        <begin position="332"/>
        <end position="349"/>
    </location>
</feature>
<reference evidence="5" key="1">
    <citation type="journal article" date="2019" name="Sci. Rep.">
        <title>Draft genome of Tanacetum cinerariifolium, the natural source of mosquito coil.</title>
        <authorList>
            <person name="Yamashiro T."/>
            <person name="Shiraishi A."/>
            <person name="Satake H."/>
            <person name="Nakayama K."/>
        </authorList>
    </citation>
    <scope>NUCLEOTIDE SEQUENCE</scope>
</reference>
<feature type="region of interest" description="Disordered" evidence="3">
    <location>
        <begin position="466"/>
        <end position="507"/>
    </location>
</feature>
<dbReference type="Gene3D" id="3.30.420.10">
    <property type="entry name" value="Ribonuclease H-like superfamily/Ribonuclease H"/>
    <property type="match status" value="1"/>
</dbReference>
<dbReference type="PANTHER" id="PTHR42648">
    <property type="entry name" value="TRANSPOSASE, PUTATIVE-RELATED"/>
    <property type="match status" value="1"/>
</dbReference>
<dbReference type="PROSITE" id="PS50994">
    <property type="entry name" value="INTEGRASE"/>
    <property type="match status" value="1"/>
</dbReference>
<comment type="caution">
    <text evidence="5">The sequence shown here is derived from an EMBL/GenBank/DDBJ whole genome shotgun (WGS) entry which is preliminary data.</text>
</comment>
<dbReference type="GO" id="GO:0016787">
    <property type="term" value="F:hydrolase activity"/>
    <property type="evidence" value="ECO:0007669"/>
    <property type="project" value="UniProtKB-KW"/>
</dbReference>
<proteinExistence type="predicted"/>
<dbReference type="SUPFAM" id="SSF53098">
    <property type="entry name" value="Ribonuclease H-like"/>
    <property type="match status" value="1"/>
</dbReference>
<name>A0A6L2MDB6_TANCI</name>
<evidence type="ECO:0000256" key="2">
    <source>
        <dbReference type="ARBA" id="ARBA00022801"/>
    </source>
</evidence>
<dbReference type="PANTHER" id="PTHR42648:SF32">
    <property type="entry name" value="RIBONUCLEASE H-LIKE DOMAIN, GAG-PRE-INTEGRASE DOMAIN PROTEIN-RELATED"/>
    <property type="match status" value="1"/>
</dbReference>
<organism evidence="5">
    <name type="scientific">Tanacetum cinerariifolium</name>
    <name type="common">Dalmatian daisy</name>
    <name type="synonym">Chrysanthemum cinerariifolium</name>
    <dbReference type="NCBI Taxonomy" id="118510"/>
    <lineage>
        <taxon>Eukaryota</taxon>
        <taxon>Viridiplantae</taxon>
        <taxon>Streptophyta</taxon>
        <taxon>Embryophyta</taxon>
        <taxon>Tracheophyta</taxon>
        <taxon>Spermatophyta</taxon>
        <taxon>Magnoliopsida</taxon>
        <taxon>eudicotyledons</taxon>
        <taxon>Gunneridae</taxon>
        <taxon>Pentapetalae</taxon>
        <taxon>asterids</taxon>
        <taxon>campanulids</taxon>
        <taxon>Asterales</taxon>
        <taxon>Asteraceae</taxon>
        <taxon>Asteroideae</taxon>
        <taxon>Anthemideae</taxon>
        <taxon>Anthemidinae</taxon>
        <taxon>Tanacetum</taxon>
    </lineage>
</organism>
<feature type="domain" description="Integrase catalytic" evidence="4">
    <location>
        <begin position="697"/>
        <end position="790"/>
    </location>
</feature>
<dbReference type="InterPro" id="IPR012337">
    <property type="entry name" value="RNaseH-like_sf"/>
</dbReference>
<keyword evidence="1" id="KW-0479">Metal-binding</keyword>
<dbReference type="GO" id="GO:0015074">
    <property type="term" value="P:DNA integration"/>
    <property type="evidence" value="ECO:0007669"/>
    <property type="project" value="InterPro"/>
</dbReference>